<dbReference type="CDD" id="cd00121">
    <property type="entry name" value="MATH"/>
    <property type="match status" value="2"/>
</dbReference>
<feature type="domain" description="MATH" evidence="4">
    <location>
        <begin position="676"/>
        <end position="808"/>
    </location>
</feature>
<dbReference type="PANTHER" id="PTHR46236">
    <property type="entry name" value="TRAF-LIKE SUPERFAMILY PROTEIN"/>
    <property type="match status" value="1"/>
</dbReference>
<evidence type="ECO:0000256" key="2">
    <source>
        <dbReference type="SAM" id="Coils"/>
    </source>
</evidence>
<protein>
    <recommendedName>
        <fullName evidence="4">MATH domain-containing protein</fullName>
    </recommendedName>
</protein>
<gene>
    <name evidence="5" type="ORF">HHK36_016955</name>
</gene>
<organism evidence="5 6">
    <name type="scientific">Tetracentron sinense</name>
    <name type="common">Spur-leaf</name>
    <dbReference type="NCBI Taxonomy" id="13715"/>
    <lineage>
        <taxon>Eukaryota</taxon>
        <taxon>Viridiplantae</taxon>
        <taxon>Streptophyta</taxon>
        <taxon>Embryophyta</taxon>
        <taxon>Tracheophyta</taxon>
        <taxon>Spermatophyta</taxon>
        <taxon>Magnoliopsida</taxon>
        <taxon>Trochodendrales</taxon>
        <taxon>Trochodendraceae</taxon>
        <taxon>Tetracentron</taxon>
    </lineage>
</organism>
<reference evidence="5 6" key="1">
    <citation type="submission" date="2020-04" db="EMBL/GenBank/DDBJ databases">
        <title>Plant Genome Project.</title>
        <authorList>
            <person name="Zhang R.-G."/>
        </authorList>
    </citation>
    <scope>NUCLEOTIDE SEQUENCE [LARGE SCALE GENOMIC DNA]</scope>
    <source>
        <strain evidence="5">YNK0</strain>
        <tissue evidence="5">Leaf</tissue>
    </source>
</reference>
<evidence type="ECO:0000313" key="6">
    <source>
        <dbReference type="Proteomes" id="UP000655225"/>
    </source>
</evidence>
<dbReference type="InterPro" id="IPR002083">
    <property type="entry name" value="MATH/TRAF_dom"/>
</dbReference>
<dbReference type="SUPFAM" id="SSF49599">
    <property type="entry name" value="TRAF domain-like"/>
    <property type="match status" value="2"/>
</dbReference>
<accession>A0A835DF71</accession>
<evidence type="ECO:0000256" key="3">
    <source>
        <dbReference type="SAM" id="MobiDB-lite"/>
    </source>
</evidence>
<dbReference type="EMBL" id="JABCRI010000011">
    <property type="protein sequence ID" value="KAF8398029.1"/>
    <property type="molecule type" value="Genomic_DNA"/>
</dbReference>
<feature type="domain" description="MATH" evidence="4">
    <location>
        <begin position="103"/>
        <end position="228"/>
    </location>
</feature>
<keyword evidence="6" id="KW-1185">Reference proteome</keyword>
<dbReference type="Pfam" id="PF22486">
    <property type="entry name" value="MATH_2"/>
    <property type="match status" value="2"/>
</dbReference>
<feature type="region of interest" description="Disordered" evidence="3">
    <location>
        <begin position="362"/>
        <end position="410"/>
    </location>
</feature>
<dbReference type="Pfam" id="PF05278">
    <property type="entry name" value="PEARLI-4"/>
    <property type="match status" value="2"/>
</dbReference>
<dbReference type="FunFam" id="2.60.210.10:FF:000005">
    <property type="entry name" value="Ubiquitin carboxyl-terminal hydrolase 13"/>
    <property type="match status" value="1"/>
</dbReference>
<dbReference type="InterPro" id="IPR050804">
    <property type="entry name" value="MCC"/>
</dbReference>
<dbReference type="OrthoDB" id="289038at2759"/>
<feature type="coiled-coil region" evidence="2">
    <location>
        <begin position="549"/>
        <end position="590"/>
    </location>
</feature>
<evidence type="ECO:0000259" key="4">
    <source>
        <dbReference type="PROSITE" id="PS50144"/>
    </source>
</evidence>
<feature type="coiled-coil region" evidence="2">
    <location>
        <begin position="1021"/>
        <end position="1048"/>
    </location>
</feature>
<feature type="compositionally biased region" description="Pro residues" evidence="3">
    <location>
        <begin position="388"/>
        <end position="400"/>
    </location>
</feature>
<evidence type="ECO:0000313" key="5">
    <source>
        <dbReference type="EMBL" id="KAF8398029.1"/>
    </source>
</evidence>
<dbReference type="Gene3D" id="2.60.210.10">
    <property type="entry name" value="Apoptosis, Tumor Necrosis Factor Receptor Associated Protein 2, Chain A"/>
    <property type="match status" value="2"/>
</dbReference>
<dbReference type="InterPro" id="IPR008974">
    <property type="entry name" value="TRAF-like"/>
</dbReference>
<comment type="caution">
    <text evidence="5">The sequence shown here is derived from an EMBL/GenBank/DDBJ whole genome shotgun (WGS) entry which is preliminary data.</text>
</comment>
<proteinExistence type="predicted"/>
<dbReference type="SMART" id="SM00061">
    <property type="entry name" value="MATH"/>
    <property type="match status" value="2"/>
</dbReference>
<dbReference type="AlphaFoldDB" id="A0A835DF71"/>
<evidence type="ECO:0000256" key="1">
    <source>
        <dbReference type="ARBA" id="ARBA00023054"/>
    </source>
</evidence>
<dbReference type="PANTHER" id="PTHR46236:SF35">
    <property type="entry name" value="MATH DOMAIN-CONTAINING PROTEIN"/>
    <property type="match status" value="1"/>
</dbReference>
<name>A0A835DF71_TETSI</name>
<dbReference type="PROSITE" id="PS50144">
    <property type="entry name" value="MATH"/>
    <property type="match status" value="2"/>
</dbReference>
<dbReference type="InterPro" id="IPR007942">
    <property type="entry name" value="PLipase-like"/>
</dbReference>
<keyword evidence="1 2" id="KW-0175">Coiled coil</keyword>
<feature type="region of interest" description="Disordered" evidence="3">
    <location>
        <begin position="856"/>
        <end position="878"/>
    </location>
</feature>
<dbReference type="Proteomes" id="UP000655225">
    <property type="component" value="Unassembled WGS sequence"/>
</dbReference>
<feature type="compositionally biased region" description="Low complexity" evidence="3">
    <location>
        <begin position="401"/>
        <end position="410"/>
    </location>
</feature>
<sequence length="1078" mass="121410">MTNKIGKPSTSRVSFSHSQSEVLNRPQFCISVAAMLTFLRFRFNQHASFYRIRPLIHDLFSSRNMIGCWFRIRISPRFLNQWKVAQAETASTVENQLVEDPLFSRFTWTIKEFSRLKSKKHYSETFLVDGCKWRVLIFPKGNNVDHLSIYLDVVDSENLPYGWSRFAQFRLAVVSQILNEYTVRKYTQHRFYARNSCCGFTLFMPLSELYDPGRGYLVNDTCIVQAKVAVRRAMNDTEGIFREPLIVNDEEAMAVKPEPEVEAIISAEGITEELAITNVEEATVVEIQNVDREAMYTEVLIPESDSTPTVFSGTAPQASVMVLIAPAKASSEMPSNDQISETEVTTEAILVEENQIDNSVELPTDKEPIQPSLSTTPSTVPGAITPMAVPPPYSPSPSPSPSSSMGPPASSLALLSPVRMHTEELDSIVNKYPIPEAHQSTWRDIVKKYGDITHKSNIKNLKMKAVCIETVCDIISVLKDTPAQGLKMSSINQCESDLEDVESTKMDVSWLKERLHMLKVILAQSIQFSVMVESFNVETNRLAKLTVSIAEDNSRIEDTRKEIAKQEALLMEYQESLKAKNEEFKAVQHAITSQHEEFVCLRTAAEKLLYYGTKGFTLDLLGRSSPLSSDFSAISSSSPIMTNKIGRPSTARVSFSLSEQENGEMLHPHSDFTEVPQPMEAQTESATTVENQLIEDPSLSSFRTEIKEYYFRRVLIFPKGDNGDHFLMCLNVADSANLVPDKWSRWAQFSLAVINQIHDKYTVRKYTQHQFNTQNGDWGFTLFMPLSELYDPARGYLVNDTCIVQAKVAVRRVVNNTMDIIWEPLIVNDEETMAVKMEPEVKEMISAEGITQDPAITNEEPFSRSPRTSMGSPASSLVPVSPLRMNTEELDSIANKYPISEAHKSTWRDIVKKYGDITHKSNVKNLKLKAAYIETICDIISGLKGTTANELKITSINQCESDLEDVESTKIDVSWLKERLHMVKTLVAQSIQVSVVGDSFMVKTETLAKLTASIAGGNSKIEDTRKEIAKYEALIMEYQESVKAKNEEFKAVQHAITIQHEEFDRLRNSCTMALKDLP</sequence>